<dbReference type="EMBL" id="HBKO01042622">
    <property type="protein sequence ID" value="CAE2297180.1"/>
    <property type="molecule type" value="Transcribed_RNA"/>
</dbReference>
<dbReference type="AlphaFoldDB" id="A0A7S4NNC4"/>
<proteinExistence type="predicted"/>
<sequence>MASDLMQRAVESCEALELNDPLRPKLLELLGDVRSRMTETRADRGRRPPVPDKRQYVNQLGASHPRRPARMAACDAVDQLLDHMWRPLSSTERARKRRRTGVIGPLNVRKRRKSKNWGAGPETVVH</sequence>
<name>A0A7S4NNC4_9EUKA</name>
<reference evidence="2" key="1">
    <citation type="submission" date="2021-01" db="EMBL/GenBank/DDBJ databases">
        <authorList>
            <person name="Corre E."/>
            <person name="Pelletier E."/>
            <person name="Niang G."/>
            <person name="Scheremetjew M."/>
            <person name="Finn R."/>
            <person name="Kale V."/>
            <person name="Holt S."/>
            <person name="Cochrane G."/>
            <person name="Meng A."/>
            <person name="Brown T."/>
            <person name="Cohen L."/>
        </authorList>
    </citation>
    <scope>NUCLEOTIDE SEQUENCE</scope>
    <source>
        <strain evidence="2">UIO037</strain>
    </source>
</reference>
<evidence type="ECO:0000256" key="1">
    <source>
        <dbReference type="SAM" id="MobiDB-lite"/>
    </source>
</evidence>
<gene>
    <name evidence="2" type="ORF">CPOL0286_LOCUS19601</name>
</gene>
<organism evidence="2">
    <name type="scientific">Prymnesium polylepis</name>
    <dbReference type="NCBI Taxonomy" id="72548"/>
    <lineage>
        <taxon>Eukaryota</taxon>
        <taxon>Haptista</taxon>
        <taxon>Haptophyta</taxon>
        <taxon>Prymnesiophyceae</taxon>
        <taxon>Prymnesiales</taxon>
        <taxon>Prymnesiaceae</taxon>
        <taxon>Prymnesium</taxon>
    </lineage>
</organism>
<feature type="region of interest" description="Disordered" evidence="1">
    <location>
        <begin position="91"/>
        <end position="126"/>
    </location>
</feature>
<evidence type="ECO:0000313" key="2">
    <source>
        <dbReference type="EMBL" id="CAE2297180.1"/>
    </source>
</evidence>
<accession>A0A7S4NNC4</accession>
<protein>
    <submittedName>
        <fullName evidence="2">Uncharacterized protein</fullName>
    </submittedName>
</protein>
<feature type="region of interest" description="Disordered" evidence="1">
    <location>
        <begin position="35"/>
        <end position="54"/>
    </location>
</feature>